<sequence>MSFHTLFKYYFYLVALLIASVQLIDTVGFGYRLYSTDFIKQQCPDYLAFMSAAHIVKDGNIKDLYSEAVQRSYQRELPRRDYDCQFLPFMYLPISVLLFLPFSYLPYHVSYVLAGFYSVIAFIFGLFILFRGSKYLPLLILVSLSSLSLKYSVMLVHPAPFIFLILASVFKLILTKRDFAAGLVASLLMIRPHLYFFGLPLLAVSSGNKKEYVTGCLIGTSGLVVANILMYGRDFMVGMMSMMRLVGGAETRLFEHNAYFSLQPVLSELVAPNVPMYLYVRGMALILLFVLALYFLAKNRDKMPIKIAFSVSLVLLLMFSYHVTAADFLLILLPIYILFVHFSEKIGPIYQVYLLFMLVYLLANVLVFLNTDISSSRFGLLNALFLMILLAAPVVYETKSKKPS</sequence>
<keyword evidence="6 8" id="KW-0472">Membrane</keyword>
<evidence type="ECO:0000256" key="6">
    <source>
        <dbReference type="ARBA" id="ARBA00023136"/>
    </source>
</evidence>
<evidence type="ECO:0000256" key="2">
    <source>
        <dbReference type="ARBA" id="ARBA00022475"/>
    </source>
</evidence>
<evidence type="ECO:0000256" key="5">
    <source>
        <dbReference type="ARBA" id="ARBA00022989"/>
    </source>
</evidence>
<feature type="transmembrane region" description="Helical" evidence="8">
    <location>
        <begin position="276"/>
        <end position="297"/>
    </location>
</feature>
<proteinExistence type="inferred from homology"/>
<dbReference type="GO" id="GO:0005886">
    <property type="term" value="C:plasma membrane"/>
    <property type="evidence" value="ECO:0007669"/>
    <property type="project" value="UniProtKB-SubCell"/>
</dbReference>
<feature type="transmembrane region" description="Helical" evidence="8">
    <location>
        <begin position="378"/>
        <end position="396"/>
    </location>
</feature>
<dbReference type="EMBL" id="MEWA01000017">
    <property type="protein sequence ID" value="OGC69798.1"/>
    <property type="molecule type" value="Genomic_DNA"/>
</dbReference>
<accession>A0A1F4WKC5</accession>
<keyword evidence="5 8" id="KW-1133">Transmembrane helix</keyword>
<feature type="transmembrane region" description="Helical" evidence="8">
    <location>
        <begin position="111"/>
        <end position="130"/>
    </location>
</feature>
<feature type="transmembrane region" description="Helical" evidence="8">
    <location>
        <begin position="179"/>
        <end position="205"/>
    </location>
</feature>
<organism evidence="9 10">
    <name type="scientific">candidate division WWE3 bacterium RIFOXYC1_FULL_39_7</name>
    <dbReference type="NCBI Taxonomy" id="1802643"/>
    <lineage>
        <taxon>Bacteria</taxon>
        <taxon>Katanobacteria</taxon>
    </lineage>
</organism>
<dbReference type="GO" id="GO:0016758">
    <property type="term" value="F:hexosyltransferase activity"/>
    <property type="evidence" value="ECO:0007669"/>
    <property type="project" value="InterPro"/>
</dbReference>
<name>A0A1F4WKC5_UNCKA</name>
<keyword evidence="4 8" id="KW-0812">Transmembrane</keyword>
<evidence type="ECO:0000256" key="3">
    <source>
        <dbReference type="ARBA" id="ARBA00022679"/>
    </source>
</evidence>
<keyword evidence="2" id="KW-1003">Cell membrane</keyword>
<evidence type="ECO:0000313" key="9">
    <source>
        <dbReference type="EMBL" id="OGC69798.1"/>
    </source>
</evidence>
<evidence type="ECO:0008006" key="11">
    <source>
        <dbReference type="Google" id="ProtNLM"/>
    </source>
</evidence>
<feature type="transmembrane region" description="Helical" evidence="8">
    <location>
        <begin position="349"/>
        <end position="369"/>
    </location>
</feature>
<feature type="transmembrane region" description="Helical" evidence="8">
    <location>
        <begin position="86"/>
        <end position="105"/>
    </location>
</feature>
<reference evidence="9 10" key="1">
    <citation type="journal article" date="2016" name="Nat. Commun.">
        <title>Thousands of microbial genomes shed light on interconnected biogeochemical processes in an aquifer system.</title>
        <authorList>
            <person name="Anantharaman K."/>
            <person name="Brown C.T."/>
            <person name="Hug L.A."/>
            <person name="Sharon I."/>
            <person name="Castelle C.J."/>
            <person name="Probst A.J."/>
            <person name="Thomas B.C."/>
            <person name="Singh A."/>
            <person name="Wilkins M.J."/>
            <person name="Karaoz U."/>
            <person name="Brodie E.L."/>
            <person name="Williams K.H."/>
            <person name="Hubbard S.S."/>
            <person name="Banfield J.F."/>
        </authorList>
    </citation>
    <scope>NUCLEOTIDE SEQUENCE [LARGE SCALE GENOMIC DNA]</scope>
</reference>
<dbReference type="InterPro" id="IPR018584">
    <property type="entry name" value="GT87"/>
</dbReference>
<comment type="caution">
    <text evidence="9">The sequence shown here is derived from an EMBL/GenBank/DDBJ whole genome shotgun (WGS) entry which is preliminary data.</text>
</comment>
<comment type="subcellular location">
    <subcellularLocation>
        <location evidence="1">Cell membrane</location>
        <topology evidence="1">Multi-pass membrane protein</topology>
    </subcellularLocation>
</comment>
<feature type="transmembrane region" description="Helical" evidence="8">
    <location>
        <begin position="12"/>
        <end position="31"/>
    </location>
</feature>
<feature type="transmembrane region" description="Helical" evidence="8">
    <location>
        <begin position="309"/>
        <end position="337"/>
    </location>
</feature>
<comment type="similarity">
    <text evidence="7">Belongs to the glycosyltransferase 87 family.</text>
</comment>
<protein>
    <recommendedName>
        <fullName evidence="11">DUF2029 domain-containing protein</fullName>
    </recommendedName>
</protein>
<dbReference type="Proteomes" id="UP000179113">
    <property type="component" value="Unassembled WGS sequence"/>
</dbReference>
<evidence type="ECO:0000256" key="7">
    <source>
        <dbReference type="ARBA" id="ARBA00024033"/>
    </source>
</evidence>
<feature type="transmembrane region" description="Helical" evidence="8">
    <location>
        <begin position="151"/>
        <end position="173"/>
    </location>
</feature>
<dbReference type="AlphaFoldDB" id="A0A1F4WKC5"/>
<gene>
    <name evidence="9" type="ORF">A2415_05010</name>
</gene>
<keyword evidence="3" id="KW-0808">Transferase</keyword>
<evidence type="ECO:0000256" key="8">
    <source>
        <dbReference type="SAM" id="Phobius"/>
    </source>
</evidence>
<evidence type="ECO:0000256" key="4">
    <source>
        <dbReference type="ARBA" id="ARBA00022692"/>
    </source>
</evidence>
<dbReference type="Pfam" id="PF09594">
    <property type="entry name" value="GT87"/>
    <property type="match status" value="1"/>
</dbReference>
<evidence type="ECO:0000313" key="10">
    <source>
        <dbReference type="Proteomes" id="UP000179113"/>
    </source>
</evidence>
<feature type="transmembrane region" description="Helical" evidence="8">
    <location>
        <begin position="212"/>
        <end position="232"/>
    </location>
</feature>
<evidence type="ECO:0000256" key="1">
    <source>
        <dbReference type="ARBA" id="ARBA00004651"/>
    </source>
</evidence>